<evidence type="ECO:0000256" key="5">
    <source>
        <dbReference type="ARBA" id="ARBA00022448"/>
    </source>
</evidence>
<evidence type="ECO:0000256" key="16">
    <source>
        <dbReference type="RuleBase" id="RU003297"/>
    </source>
</evidence>
<keyword evidence="14 16" id="KW-0472">Membrane</keyword>
<sequence length="452" mass="50345">MLTIFLPLVFLLLMAFFLPPQMIWSSTAVLLLLLSLVFLSQFPFMLSKLMSWSLFLDPLSSVLILLTLWLTSLMIFASQKVMGARVSPSHFTFTMLFLTFILILAFSSSSLMMFYIYFEASLIPTLFLIMVWGYQPERLQASMYLILYTVAASLPLLLSLTNIFKSSGHLSLALSSWNFFASSFLADIWWIILIAAFLVKTPMFLTHLWLPKAHVEAPVAGSMVLAGILLKLGSYGILRVASKFIFLNMKAASLILSISLIGGVLTGFICIRQTDVKALIAYSSVSHMGLATAGIMTNSAWGWQGAFMMLIAHGLCSSCMFSLANMTYETISSRSMFITKGLMNLFPSLCFWWFCFSACNMAAPPSMNLAAEILLISSSMAFSSLNSLPLFFMVFMAAAYSLLLYTSTQHGTNPNYHNSLSLFTQRNYTIALGHFLPLIGIILKSDLVLFWL</sequence>
<evidence type="ECO:0000256" key="14">
    <source>
        <dbReference type="ARBA" id="ARBA00023136"/>
    </source>
</evidence>
<feature type="transmembrane region" description="Helical" evidence="16">
    <location>
        <begin position="89"/>
        <end position="107"/>
    </location>
</feature>
<organism evidence="19">
    <name type="scientific">Prionospio fallax</name>
    <dbReference type="NCBI Taxonomy" id="3050094"/>
    <lineage>
        <taxon>Eukaryota</taxon>
        <taxon>Metazoa</taxon>
        <taxon>Spiralia</taxon>
        <taxon>Lophotrochozoa</taxon>
        <taxon>Annelida</taxon>
        <taxon>Polychaeta</taxon>
        <taxon>Sedentaria</taxon>
        <taxon>Canalipalpata</taxon>
        <taxon>Spionida</taxon>
        <taxon>Spionidae</taxon>
        <taxon>Prionospio</taxon>
    </lineage>
</organism>
<evidence type="ECO:0000256" key="7">
    <source>
        <dbReference type="ARBA" id="ARBA00022692"/>
    </source>
</evidence>
<dbReference type="GO" id="GO:0003954">
    <property type="term" value="F:NADH dehydrogenase activity"/>
    <property type="evidence" value="ECO:0007669"/>
    <property type="project" value="TreeGrafter"/>
</dbReference>
<feature type="transmembrane region" description="Helical" evidence="16">
    <location>
        <begin position="27"/>
        <end position="46"/>
    </location>
</feature>
<dbReference type="InterPro" id="IPR003918">
    <property type="entry name" value="NADH_UbQ_OxRdtase"/>
</dbReference>
<keyword evidence="6 16" id="KW-0679">Respiratory chain</keyword>
<proteinExistence type="inferred from homology"/>
<dbReference type="GO" id="GO:0042773">
    <property type="term" value="P:ATP synthesis coupled electron transport"/>
    <property type="evidence" value="ECO:0007669"/>
    <property type="project" value="InterPro"/>
</dbReference>
<evidence type="ECO:0000256" key="10">
    <source>
        <dbReference type="ARBA" id="ARBA00022989"/>
    </source>
</evidence>
<evidence type="ECO:0000256" key="9">
    <source>
        <dbReference type="ARBA" id="ARBA00022982"/>
    </source>
</evidence>
<dbReference type="GO" id="GO:0048039">
    <property type="term" value="F:ubiquinone binding"/>
    <property type="evidence" value="ECO:0007669"/>
    <property type="project" value="TreeGrafter"/>
</dbReference>
<comment type="function">
    <text evidence="16">Core subunit of the mitochondrial membrane respiratory chain NADH dehydrogenase (Complex I) which catalyzes electron transfer from NADH through the respiratory chain, using ubiquinone as an electron acceptor. Essential for the catalytic activity and assembly of complex I.</text>
</comment>
<evidence type="ECO:0000259" key="18">
    <source>
        <dbReference type="Pfam" id="PF01059"/>
    </source>
</evidence>
<name>A0AAU6QGD7_9ANNE</name>
<dbReference type="GO" id="GO:0015990">
    <property type="term" value="P:electron transport coupled proton transport"/>
    <property type="evidence" value="ECO:0007669"/>
    <property type="project" value="TreeGrafter"/>
</dbReference>
<dbReference type="GO" id="GO:0008137">
    <property type="term" value="F:NADH dehydrogenase (ubiquinone) activity"/>
    <property type="evidence" value="ECO:0007669"/>
    <property type="project" value="UniProtKB-UniRule"/>
</dbReference>
<feature type="transmembrane region" description="Helical" evidence="16">
    <location>
        <begin position="176"/>
        <end position="199"/>
    </location>
</feature>
<feature type="transmembrane region" description="Helical" evidence="16">
    <location>
        <begin position="428"/>
        <end position="451"/>
    </location>
</feature>
<keyword evidence="10 16" id="KW-1133">Transmembrane helix</keyword>
<dbReference type="InterPro" id="IPR000260">
    <property type="entry name" value="NADH4_N"/>
</dbReference>
<feature type="transmembrane region" description="Helical" evidence="16">
    <location>
        <begin position="141"/>
        <end position="164"/>
    </location>
</feature>
<comment type="similarity">
    <text evidence="2 16">Belongs to the complex I subunit 4 family.</text>
</comment>
<evidence type="ECO:0000256" key="13">
    <source>
        <dbReference type="ARBA" id="ARBA00023128"/>
    </source>
</evidence>
<keyword evidence="5 16" id="KW-0813">Transport</keyword>
<evidence type="ECO:0000256" key="2">
    <source>
        <dbReference type="ARBA" id="ARBA00009025"/>
    </source>
</evidence>
<feature type="transmembrane region" description="Helical" evidence="16">
    <location>
        <begin position="114"/>
        <end position="135"/>
    </location>
</feature>
<feature type="transmembrane region" description="Helical" evidence="16">
    <location>
        <begin position="387"/>
        <end position="407"/>
    </location>
</feature>
<dbReference type="AlphaFoldDB" id="A0AAU6QGD7"/>
<dbReference type="GO" id="GO:0031966">
    <property type="term" value="C:mitochondrial membrane"/>
    <property type="evidence" value="ECO:0007669"/>
    <property type="project" value="UniProtKB-SubCell"/>
</dbReference>
<comment type="catalytic activity">
    <reaction evidence="15 16">
        <text>a ubiquinone + NADH + 5 H(+)(in) = a ubiquinol + NAD(+) + 4 H(+)(out)</text>
        <dbReference type="Rhea" id="RHEA:29091"/>
        <dbReference type="Rhea" id="RHEA-COMP:9565"/>
        <dbReference type="Rhea" id="RHEA-COMP:9566"/>
        <dbReference type="ChEBI" id="CHEBI:15378"/>
        <dbReference type="ChEBI" id="CHEBI:16389"/>
        <dbReference type="ChEBI" id="CHEBI:17976"/>
        <dbReference type="ChEBI" id="CHEBI:57540"/>
        <dbReference type="ChEBI" id="CHEBI:57945"/>
        <dbReference type="EC" id="7.1.1.2"/>
    </reaction>
</comment>
<evidence type="ECO:0000256" key="8">
    <source>
        <dbReference type="ARBA" id="ARBA00022967"/>
    </source>
</evidence>
<feature type="domain" description="NADH:ubiquinone oxidoreductase chain 4 N-terminal" evidence="18">
    <location>
        <begin position="1"/>
        <end position="105"/>
    </location>
</feature>
<evidence type="ECO:0000256" key="12">
    <source>
        <dbReference type="ARBA" id="ARBA00023075"/>
    </source>
</evidence>
<feature type="transmembrane region" description="Helical" evidence="16">
    <location>
        <begin position="345"/>
        <end position="367"/>
    </location>
</feature>
<protein>
    <recommendedName>
        <fullName evidence="4 16">NADH-ubiquinone oxidoreductase chain 4</fullName>
        <ecNumber evidence="3 16">7.1.1.2</ecNumber>
    </recommendedName>
</protein>
<keyword evidence="12 16" id="KW-0830">Ubiquinone</keyword>
<feature type="transmembrane region" description="Helical" evidence="16">
    <location>
        <begin position="253"/>
        <end position="274"/>
    </location>
</feature>
<evidence type="ECO:0000256" key="15">
    <source>
        <dbReference type="ARBA" id="ARBA00049551"/>
    </source>
</evidence>
<feature type="domain" description="NADH:quinone oxidoreductase/Mrp antiporter transmembrane" evidence="17">
    <location>
        <begin position="108"/>
        <end position="390"/>
    </location>
</feature>
<geneLocation type="mitochondrion" evidence="19"/>
<evidence type="ECO:0000259" key="17">
    <source>
        <dbReference type="Pfam" id="PF00361"/>
    </source>
</evidence>
<accession>A0AAU6QGD7</accession>
<feature type="transmembrane region" description="Helical" evidence="16">
    <location>
        <begin position="219"/>
        <end position="241"/>
    </location>
</feature>
<evidence type="ECO:0000256" key="4">
    <source>
        <dbReference type="ARBA" id="ARBA00021006"/>
    </source>
</evidence>
<dbReference type="Pfam" id="PF01059">
    <property type="entry name" value="Oxidored_q5_N"/>
    <property type="match status" value="1"/>
</dbReference>
<dbReference type="Pfam" id="PF00361">
    <property type="entry name" value="Proton_antipo_M"/>
    <property type="match status" value="1"/>
</dbReference>
<dbReference type="PANTHER" id="PTHR43507">
    <property type="entry name" value="NADH-UBIQUINONE OXIDOREDUCTASE CHAIN 4"/>
    <property type="match status" value="1"/>
</dbReference>
<keyword evidence="11 16" id="KW-0520">NAD</keyword>
<dbReference type="PRINTS" id="PR01437">
    <property type="entry name" value="NUOXDRDTASE4"/>
</dbReference>
<keyword evidence="13 16" id="KW-0496">Mitochondrion</keyword>
<dbReference type="EC" id="7.1.1.2" evidence="3 16"/>
<reference evidence="19" key="1">
    <citation type="submission" date="2023-11" db="EMBL/GenBank/DDBJ databases">
        <title>Species delimitation and phylogenetic relationships of the Prionospio complex (Annelida, Spionidae) in the Northeast Atlantic.</title>
        <authorList>
            <person name="Hektoen M.M."/>
            <person name="Bakken T."/>
            <person name="Radashevsky V.I."/>
            <person name="Ekrem T."/>
            <person name="Dunshea G."/>
        </authorList>
    </citation>
    <scope>NUCLEOTIDE SEQUENCE</scope>
    <source>
        <strain evidence="19">NTNU-VM:84048</strain>
    </source>
</reference>
<gene>
    <name evidence="19" type="primary">nad4</name>
</gene>
<keyword evidence="8" id="KW-1278">Translocase</keyword>
<keyword evidence="9 16" id="KW-0249">Electron transport</keyword>
<evidence type="ECO:0000313" key="19">
    <source>
        <dbReference type="EMBL" id="WZB40611.1"/>
    </source>
</evidence>
<feature type="transmembrane region" description="Helical" evidence="16">
    <location>
        <begin position="58"/>
        <end position="77"/>
    </location>
</feature>
<evidence type="ECO:0000256" key="1">
    <source>
        <dbReference type="ARBA" id="ARBA00004225"/>
    </source>
</evidence>
<feature type="transmembrane region" description="Helical" evidence="16">
    <location>
        <begin position="306"/>
        <end position="324"/>
    </location>
</feature>
<dbReference type="InterPro" id="IPR001750">
    <property type="entry name" value="ND/Mrp_TM"/>
</dbReference>
<keyword evidence="7 16" id="KW-0812">Transmembrane</keyword>
<evidence type="ECO:0000256" key="11">
    <source>
        <dbReference type="ARBA" id="ARBA00023027"/>
    </source>
</evidence>
<dbReference type="EMBL" id="OR935921">
    <property type="protein sequence ID" value="WZB40611.1"/>
    <property type="molecule type" value="Genomic_DNA"/>
</dbReference>
<evidence type="ECO:0000256" key="3">
    <source>
        <dbReference type="ARBA" id="ARBA00012944"/>
    </source>
</evidence>
<evidence type="ECO:0000256" key="6">
    <source>
        <dbReference type="ARBA" id="ARBA00022660"/>
    </source>
</evidence>
<comment type="subcellular location">
    <subcellularLocation>
        <location evidence="1 16">Mitochondrion membrane</location>
        <topology evidence="1 16">Multi-pass membrane protein</topology>
    </subcellularLocation>
</comment>
<dbReference type="PANTHER" id="PTHR43507:SF20">
    <property type="entry name" value="NADH-UBIQUINONE OXIDOREDUCTASE CHAIN 4"/>
    <property type="match status" value="1"/>
</dbReference>